<feature type="domain" description="CobN/magnesium chelatase" evidence="4">
    <location>
        <begin position="166"/>
        <end position="509"/>
    </location>
</feature>
<feature type="domain" description="CobN/magnesium chelatase" evidence="4">
    <location>
        <begin position="871"/>
        <end position="1327"/>
    </location>
</feature>
<evidence type="ECO:0000313" key="6">
    <source>
        <dbReference type="Proteomes" id="UP000623842"/>
    </source>
</evidence>
<dbReference type="InterPro" id="IPR003672">
    <property type="entry name" value="CobN/Mg_chltase"/>
</dbReference>
<dbReference type="CDD" id="cd10150">
    <property type="entry name" value="CobN_like"/>
    <property type="match status" value="1"/>
</dbReference>
<dbReference type="EMBL" id="BNCK01000001">
    <property type="protein sequence ID" value="GHF77810.1"/>
    <property type="molecule type" value="Genomic_DNA"/>
</dbReference>
<keyword evidence="3" id="KW-0732">Signal</keyword>
<dbReference type="RefSeq" id="WP_189766762.1">
    <property type="nucleotide sequence ID" value="NZ_BNCK01000001.1"/>
</dbReference>
<accession>A0A919BAJ2</accession>
<feature type="compositionally biased region" description="Low complexity" evidence="1">
    <location>
        <begin position="1418"/>
        <end position="1429"/>
    </location>
</feature>
<feature type="domain" description="CobN/magnesium chelatase" evidence="4">
    <location>
        <begin position="602"/>
        <end position="860"/>
    </location>
</feature>
<dbReference type="Pfam" id="PF02514">
    <property type="entry name" value="CobN-Mg_chel"/>
    <property type="match status" value="3"/>
</dbReference>
<feature type="region of interest" description="Disordered" evidence="1">
    <location>
        <begin position="1396"/>
        <end position="1431"/>
    </location>
</feature>
<evidence type="ECO:0000256" key="3">
    <source>
        <dbReference type="SAM" id="SignalP"/>
    </source>
</evidence>
<keyword evidence="6" id="KW-1185">Reference proteome</keyword>
<evidence type="ECO:0000256" key="1">
    <source>
        <dbReference type="SAM" id="MobiDB-lite"/>
    </source>
</evidence>
<organism evidence="5 6">
    <name type="scientific">Thalassotalea marina</name>
    <dbReference type="NCBI Taxonomy" id="1673741"/>
    <lineage>
        <taxon>Bacteria</taxon>
        <taxon>Pseudomonadati</taxon>
        <taxon>Pseudomonadota</taxon>
        <taxon>Gammaproteobacteria</taxon>
        <taxon>Alteromonadales</taxon>
        <taxon>Colwelliaceae</taxon>
        <taxon>Thalassotalea</taxon>
    </lineage>
</organism>
<feature type="signal peptide" evidence="3">
    <location>
        <begin position="1"/>
        <end position="17"/>
    </location>
</feature>
<protein>
    <recommendedName>
        <fullName evidence="4">CobN/magnesium chelatase domain-containing protein</fullName>
    </recommendedName>
</protein>
<dbReference type="PANTHER" id="PTHR44119:SF4">
    <property type="entry name" value="AEROBIC COBALTOCHELATASE SUBUNIT COBN"/>
    <property type="match status" value="1"/>
</dbReference>
<evidence type="ECO:0000313" key="5">
    <source>
        <dbReference type="EMBL" id="GHF77810.1"/>
    </source>
</evidence>
<dbReference type="Proteomes" id="UP000623842">
    <property type="component" value="Unassembled WGS sequence"/>
</dbReference>
<reference evidence="5" key="2">
    <citation type="submission" date="2020-09" db="EMBL/GenBank/DDBJ databases">
        <authorList>
            <person name="Sun Q."/>
            <person name="Kim S."/>
        </authorList>
    </citation>
    <scope>NUCLEOTIDE SEQUENCE</scope>
    <source>
        <strain evidence="5">KCTC 42731</strain>
    </source>
</reference>
<dbReference type="PANTHER" id="PTHR44119">
    <property type="entry name" value="MAGNESIUM-CHELATASE SUBUNIT CHLH, CHLOROPLASTIC"/>
    <property type="match status" value="1"/>
</dbReference>
<reference evidence="5" key="1">
    <citation type="journal article" date="2014" name="Int. J. Syst. Evol. Microbiol.">
        <title>Complete genome sequence of Corynebacterium casei LMG S-19264T (=DSM 44701T), isolated from a smear-ripened cheese.</title>
        <authorList>
            <consortium name="US DOE Joint Genome Institute (JGI-PGF)"/>
            <person name="Walter F."/>
            <person name="Albersmeier A."/>
            <person name="Kalinowski J."/>
            <person name="Ruckert C."/>
        </authorList>
    </citation>
    <scope>NUCLEOTIDE SEQUENCE</scope>
    <source>
        <strain evidence="5">KCTC 42731</strain>
    </source>
</reference>
<proteinExistence type="predicted"/>
<keyword evidence="2" id="KW-1133">Transmembrane helix</keyword>
<evidence type="ECO:0000259" key="4">
    <source>
        <dbReference type="Pfam" id="PF02514"/>
    </source>
</evidence>
<keyword evidence="2" id="KW-0472">Membrane</keyword>
<evidence type="ECO:0000256" key="2">
    <source>
        <dbReference type="SAM" id="Phobius"/>
    </source>
</evidence>
<sequence length="1471" mass="163038">MRILILLAMLFCQHVMANVNENYLLVLSSQRNAETIAEAARLFQLAHPSQQHFTIKARTDSQISAMSDQALAQLVNNSQGIIGIGLFGGTVAHLTPLFQQSKQDKIILNSDHRLVALSQINGVKVFRDQQHARDISANRLGDNFLQALSRLQEIHPQQSKWLEARSYWQAKGAENTAQLFAWSFHQLNENISYDKAQPTPQLRWYTADQRQHQVSLSKLPDLDKSKPIVAILDHAGGDRPADAKLIRDMCQQVQTSHDIQCISALAFWGEAGVLAAQELKQIKQQLTAIVMLQDFVIGGGEGREKVTEALDTLNVPVIKAIKLRDRSAIERQLSSDGLAHDKVYYQVAMPELQGASQPLVIATAGDSHQDPLTGIQVQGVVAEPSGITSVLTRVSRWHNLQRKANRDKKIAIIYYNHPPGRHNIGADNLDVPASLWQILNQLQKAGYHTGQLPASQEALLDLMQQQGINLPRDSAALANMSQHIKTMTGSEYQTWFNTLPETIKHEMIHGPFGLLHQQIIQANQAGKPHLAEDALHHTLEEMHHLLEGVDHKGRARALALLEQLEHCYQQAISEKSNQIACMSEAPKVITALQQTGIEGLGGWGEAPGKVMTYQGKLLFPGIQFGNIYIGPQPPRGWEINEELLHANLAFPPPHQYLAFYHFLQNQFKADAIVHLGRHSTYEFLPKRSVGLAQDDYSRIIGGDIPGVYPYIVDGVGEGIQAKRRGLAVMVDHLTPPLSSTPLYDQLLQLRQLIESFEASHAADNEVVEQRLVKQIRDKVDQLELKDEIAEAISAELAIMGISFEEVDDDMLVHEVGHYLTDLQERFMPLGLHIFGKDWQDNAIEMMLSSMMSKNPQTADLTLNSDNALSEASLKARLIASPQSEMQSLLNGLSGGYISPGPGNDPIRSPASLPTGRNFYALDSSLIPSRLAWQLGQEMAQAARKNNQQSADKREAVILWASDVVRDEGVMIAFGLDMLGLEPVWNSRGLVKGLKHQSLDNRVRRDVVFTTSGLFRDLYSQQMVLVDKAVLMALDASADTIKKEHPALSLALTETLAQLGKYAKGGNEPLSQNQVAAHWVKQTRASMQAGLSAKDAGTSAAYRVFGDAPGSYGAGINRLVERSGAWEKREELAKVYMRRLGHSYGLSGYGAPAQTAFKQALANVENTYFGRSSNLYGLIDNNDAFDYLGGLSLAIESITGQAPNNFVIDHADPNQVKTRPLGLALRQELRGRFLNPEWLKGQMAHGYAGARTMGNEFLEYLWGWQVTNPTLVGDWAWEEVKAIYIDDRYQLDLDSFLAEGHNAHVKSNMLALMLVAIQKEFWQASEQTIQDLAQQFSALVAQHGLPGSGHTDPDNPMLPWLEQHLSAQEFQAIASAIKSAKGDIEQSETEVHRISELTVEQDSNSLTKKSDTSQPNAASEQKSPKSQEQQAGGEQTSQWLWWLTLGVLLVIVAGFYRSKRQSEQLAKQLANN</sequence>
<feature type="transmembrane region" description="Helical" evidence="2">
    <location>
        <begin position="1438"/>
        <end position="1455"/>
    </location>
</feature>
<gene>
    <name evidence="5" type="ORF">GCM10017161_00990</name>
</gene>
<name>A0A919BAJ2_9GAMM</name>
<feature type="chain" id="PRO_5036758780" description="CobN/magnesium chelatase domain-containing protein" evidence="3">
    <location>
        <begin position="18"/>
        <end position="1471"/>
    </location>
</feature>
<feature type="compositionally biased region" description="Polar residues" evidence="1">
    <location>
        <begin position="1397"/>
        <end position="1417"/>
    </location>
</feature>
<comment type="caution">
    <text evidence="5">The sequence shown here is derived from an EMBL/GenBank/DDBJ whole genome shotgun (WGS) entry which is preliminary data.</text>
</comment>
<keyword evidence="2" id="KW-0812">Transmembrane</keyword>